<evidence type="ECO:0000313" key="1">
    <source>
        <dbReference type="EMBL" id="KTB40127.1"/>
    </source>
</evidence>
<dbReference type="Proteomes" id="UP000054988">
    <property type="component" value="Unassembled WGS sequence"/>
</dbReference>
<sequence>MFVQAVVICLR</sequence>
<evidence type="ECO:0000313" key="2">
    <source>
        <dbReference type="Proteomes" id="UP000054988"/>
    </source>
</evidence>
<dbReference type="EMBL" id="LATX01001605">
    <property type="protein sequence ID" value="KTB40127.1"/>
    <property type="molecule type" value="Genomic_DNA"/>
</dbReference>
<comment type="caution">
    <text evidence="1">The sequence shown here is derived from an EMBL/GenBank/DDBJ whole genome shotgun (WGS) entry which is preliminary data.</text>
</comment>
<name>A0A0W0FUS7_MONRR</name>
<gene>
    <name evidence="1" type="ORF">WG66_7293</name>
</gene>
<accession>A0A0W0FUS7</accession>
<reference evidence="1 2" key="1">
    <citation type="submission" date="2015-12" db="EMBL/GenBank/DDBJ databases">
        <title>Draft genome sequence of Moniliophthora roreri, the causal agent of frosty pod rot of cacao.</title>
        <authorList>
            <person name="Aime M.C."/>
            <person name="Diaz-Valderrama J.R."/>
            <person name="Kijpornyongpan T."/>
            <person name="Phillips-Mora W."/>
        </authorList>
    </citation>
    <scope>NUCLEOTIDE SEQUENCE [LARGE SCALE GENOMIC DNA]</scope>
    <source>
        <strain evidence="1 2">MCA 2952</strain>
    </source>
</reference>
<organism evidence="1 2">
    <name type="scientific">Moniliophthora roreri</name>
    <name type="common">Frosty pod rot fungus</name>
    <name type="synonym">Monilia roreri</name>
    <dbReference type="NCBI Taxonomy" id="221103"/>
    <lineage>
        <taxon>Eukaryota</taxon>
        <taxon>Fungi</taxon>
        <taxon>Dikarya</taxon>
        <taxon>Basidiomycota</taxon>
        <taxon>Agaricomycotina</taxon>
        <taxon>Agaricomycetes</taxon>
        <taxon>Agaricomycetidae</taxon>
        <taxon>Agaricales</taxon>
        <taxon>Marasmiineae</taxon>
        <taxon>Marasmiaceae</taxon>
        <taxon>Moniliophthora</taxon>
    </lineage>
</organism>
<proteinExistence type="predicted"/>
<protein>
    <submittedName>
        <fullName evidence="1">Uncharacterized protein</fullName>
    </submittedName>
</protein>